<dbReference type="Gene3D" id="2.20.25.240">
    <property type="match status" value="1"/>
</dbReference>
<name>A0A8S9WWT0_APOLU</name>
<dbReference type="Pfam" id="PF25298">
    <property type="entry name" value="Baculo_FP_2nd"/>
    <property type="match status" value="1"/>
</dbReference>
<dbReference type="Proteomes" id="UP000466442">
    <property type="component" value="Unassembled WGS sequence"/>
</dbReference>
<evidence type="ECO:0000259" key="1">
    <source>
        <dbReference type="Pfam" id="PF25298"/>
    </source>
</evidence>
<accession>A0A8S9WWT0</accession>
<gene>
    <name evidence="2" type="ORF">GE061_005624</name>
</gene>
<reference evidence="2" key="1">
    <citation type="journal article" date="2021" name="Mol. Ecol. Resour.">
        <title>Apolygus lucorum genome provides insights into omnivorousness and mesophyll feeding.</title>
        <authorList>
            <person name="Liu Y."/>
            <person name="Liu H."/>
            <person name="Wang H."/>
            <person name="Huang T."/>
            <person name="Liu B."/>
            <person name="Yang B."/>
            <person name="Yin L."/>
            <person name="Li B."/>
            <person name="Zhang Y."/>
            <person name="Zhang S."/>
            <person name="Jiang F."/>
            <person name="Zhang X."/>
            <person name="Ren Y."/>
            <person name="Wang B."/>
            <person name="Wang S."/>
            <person name="Lu Y."/>
            <person name="Wu K."/>
            <person name="Fan W."/>
            <person name="Wang G."/>
        </authorList>
    </citation>
    <scope>NUCLEOTIDE SEQUENCE</scope>
    <source>
        <strain evidence="2">12Hb</strain>
    </source>
</reference>
<evidence type="ECO:0000313" key="2">
    <source>
        <dbReference type="EMBL" id="KAF6201177.1"/>
    </source>
</evidence>
<protein>
    <recommendedName>
        <fullName evidence="1">FP protein C-terminal domain-containing protein</fullName>
    </recommendedName>
</protein>
<dbReference type="InterPro" id="IPR057251">
    <property type="entry name" value="FP_C"/>
</dbReference>
<proteinExistence type="predicted"/>
<comment type="caution">
    <text evidence="2">The sequence shown here is derived from an EMBL/GenBank/DDBJ whole genome shotgun (WGS) entry which is preliminary data.</text>
</comment>
<dbReference type="AlphaFoldDB" id="A0A8S9WWT0"/>
<evidence type="ECO:0000313" key="3">
    <source>
        <dbReference type="Proteomes" id="UP000466442"/>
    </source>
</evidence>
<organism evidence="2 3">
    <name type="scientific">Apolygus lucorum</name>
    <name type="common">Small green plant bug</name>
    <name type="synonym">Lygocoris lucorum</name>
    <dbReference type="NCBI Taxonomy" id="248454"/>
    <lineage>
        <taxon>Eukaryota</taxon>
        <taxon>Metazoa</taxon>
        <taxon>Ecdysozoa</taxon>
        <taxon>Arthropoda</taxon>
        <taxon>Hexapoda</taxon>
        <taxon>Insecta</taxon>
        <taxon>Pterygota</taxon>
        <taxon>Neoptera</taxon>
        <taxon>Paraneoptera</taxon>
        <taxon>Hemiptera</taxon>
        <taxon>Heteroptera</taxon>
        <taxon>Panheteroptera</taxon>
        <taxon>Cimicomorpha</taxon>
        <taxon>Miridae</taxon>
        <taxon>Mirini</taxon>
        <taxon>Apolygus</taxon>
    </lineage>
</organism>
<dbReference type="OrthoDB" id="6621537at2759"/>
<dbReference type="EMBL" id="WIXP02000013">
    <property type="protein sequence ID" value="KAF6201177.1"/>
    <property type="molecule type" value="Genomic_DNA"/>
</dbReference>
<feature type="domain" description="FP protein C-terminal" evidence="1">
    <location>
        <begin position="195"/>
        <end position="246"/>
    </location>
</feature>
<keyword evidence="3" id="KW-1185">Reference proteome</keyword>
<sequence>MNSMETRWVKGGGRKGGNVIFRSEGNSGRFFKFVYHKDLAESVLRWTCAQRTSEKCGAFLKTLGEQVIFASEVHTHEPPNDFDVVELRTSVKRKACEDISTAPRKVIRRALMENPDMSPNVRDVINLRVDCGEIQTAFRVGVQRRDRPRKILALFESSEAADALIKAAKTDKNITANQLYKGWPNDRVYINENLTSYRADLLRRAKVKAKENGYKYVWLKNFIVHVRKDDGERVLTIKTIADLERM</sequence>